<proteinExistence type="predicted"/>
<dbReference type="InterPro" id="IPR006555">
    <property type="entry name" value="ATP-dep_Helicase_C"/>
</dbReference>
<accession>A0AA36MW33</accession>
<dbReference type="InterPro" id="IPR056948">
    <property type="entry name" value="PNGaseA_N"/>
</dbReference>
<dbReference type="SMART" id="SM00488">
    <property type="entry name" value="DEXDc2"/>
    <property type="match status" value="1"/>
</dbReference>
<keyword evidence="6" id="KW-0408">Iron</keyword>
<keyword evidence="4" id="KW-0347">Helicase</keyword>
<dbReference type="Pfam" id="PF06733">
    <property type="entry name" value="DEAD_2"/>
    <property type="match status" value="1"/>
</dbReference>
<organism evidence="11 12">
    <name type="scientific">Effrenium voratum</name>
    <dbReference type="NCBI Taxonomy" id="2562239"/>
    <lineage>
        <taxon>Eukaryota</taxon>
        <taxon>Sar</taxon>
        <taxon>Alveolata</taxon>
        <taxon>Dinophyceae</taxon>
        <taxon>Suessiales</taxon>
        <taxon>Symbiodiniaceae</taxon>
        <taxon>Effrenium</taxon>
    </lineage>
</organism>
<dbReference type="GO" id="GO:0003677">
    <property type="term" value="F:DNA binding"/>
    <property type="evidence" value="ECO:0007669"/>
    <property type="project" value="InterPro"/>
</dbReference>
<keyword evidence="3" id="KW-0378">Hydrolase</keyword>
<dbReference type="SMART" id="SM00491">
    <property type="entry name" value="HELICc2"/>
    <property type="match status" value="1"/>
</dbReference>
<dbReference type="InterPro" id="IPR045028">
    <property type="entry name" value="DinG/Rad3-like"/>
</dbReference>
<evidence type="ECO:0000256" key="1">
    <source>
        <dbReference type="ARBA" id="ARBA00022723"/>
    </source>
</evidence>
<evidence type="ECO:0000256" key="9">
    <source>
        <dbReference type="SAM" id="MobiDB-lite"/>
    </source>
</evidence>
<dbReference type="GO" id="GO:0016818">
    <property type="term" value="F:hydrolase activity, acting on acid anhydrides, in phosphorus-containing anhydrides"/>
    <property type="evidence" value="ECO:0007669"/>
    <property type="project" value="InterPro"/>
</dbReference>
<dbReference type="Pfam" id="PF13307">
    <property type="entry name" value="Helicase_C_2"/>
    <property type="match status" value="1"/>
</dbReference>
<dbReference type="InterPro" id="IPR006554">
    <property type="entry name" value="Helicase-like_DEXD_c2"/>
</dbReference>
<dbReference type="InterPro" id="IPR010614">
    <property type="entry name" value="RAD3-like_helicase_DEAD"/>
</dbReference>
<protein>
    <recommendedName>
        <fullName evidence="10">Helicase ATP-binding domain-containing protein</fullName>
    </recommendedName>
</protein>
<keyword evidence="7" id="KW-0411">Iron-sulfur</keyword>
<keyword evidence="8" id="KW-0413">Isomerase</keyword>
<feature type="region of interest" description="Disordered" evidence="9">
    <location>
        <begin position="1430"/>
        <end position="1470"/>
    </location>
</feature>
<evidence type="ECO:0000256" key="2">
    <source>
        <dbReference type="ARBA" id="ARBA00022741"/>
    </source>
</evidence>
<evidence type="ECO:0000256" key="5">
    <source>
        <dbReference type="ARBA" id="ARBA00022840"/>
    </source>
</evidence>
<dbReference type="Gene3D" id="3.40.50.300">
    <property type="entry name" value="P-loop containing nucleotide triphosphate hydrolases"/>
    <property type="match status" value="2"/>
</dbReference>
<dbReference type="PROSITE" id="PS51193">
    <property type="entry name" value="HELICASE_ATP_BIND_2"/>
    <property type="match status" value="1"/>
</dbReference>
<dbReference type="GO" id="GO:0003678">
    <property type="term" value="F:DNA helicase activity"/>
    <property type="evidence" value="ECO:0007669"/>
    <property type="project" value="InterPro"/>
</dbReference>
<dbReference type="GO" id="GO:1990918">
    <property type="term" value="P:double-strand break repair involved in meiotic recombination"/>
    <property type="evidence" value="ECO:0007669"/>
    <property type="project" value="TreeGrafter"/>
</dbReference>
<name>A0AA36MW33_9DINO</name>
<feature type="domain" description="Helicase ATP-binding" evidence="10">
    <location>
        <begin position="111"/>
        <end position="412"/>
    </location>
</feature>
<dbReference type="InterPro" id="IPR027417">
    <property type="entry name" value="P-loop_NTPase"/>
</dbReference>
<dbReference type="EMBL" id="CAUJNA010000768">
    <property type="protein sequence ID" value="CAJ1380988.1"/>
    <property type="molecule type" value="Genomic_DNA"/>
</dbReference>
<feature type="compositionally biased region" description="Basic residues" evidence="9">
    <location>
        <begin position="1430"/>
        <end position="1440"/>
    </location>
</feature>
<evidence type="ECO:0000256" key="6">
    <source>
        <dbReference type="ARBA" id="ARBA00023004"/>
    </source>
</evidence>
<evidence type="ECO:0000313" key="12">
    <source>
        <dbReference type="Proteomes" id="UP001178507"/>
    </source>
</evidence>
<evidence type="ECO:0000256" key="8">
    <source>
        <dbReference type="ARBA" id="ARBA00023235"/>
    </source>
</evidence>
<dbReference type="GO" id="GO:0005634">
    <property type="term" value="C:nucleus"/>
    <property type="evidence" value="ECO:0007669"/>
    <property type="project" value="TreeGrafter"/>
</dbReference>
<keyword evidence="2" id="KW-0547">Nucleotide-binding</keyword>
<keyword evidence="1" id="KW-0479">Metal-binding</keyword>
<evidence type="ECO:0000256" key="4">
    <source>
        <dbReference type="ARBA" id="ARBA00022806"/>
    </source>
</evidence>
<sequence length="1470" mass="159642">MLSPAPTELDSDSDAKPAEPVPVDSDSDAELVLPPQREVAAPATGRQTSLLHWAGGQSGKKPKLGSVEMRKRRKERRELAADLRAGVLPLPPPVVGYDVQVERLCSSHKVADLELFFPRAPLASQLQLMSAACVALGDPRPRAALLESPTGTGKTLALLSSVLAFQQKCFRSWQEGGGVLPPAPAIKSMRPGEELTTPVPRVVWIARTHDQLEHAVAELRRLPYRPLQSLRISRERFCLHPFVQQAIDKSAACEMATVTRNGNALGGGISGCVHLDNAEAIGYPSTATHRAKFEAGGKLAVYDIEDLVKEGHDTHTCPYHAAMDLTNEGAGIVFATYPQMLDPCVRETSSFDQVLQDSVLVIDEAHNVAQAARDCSSFRGSIVDFEHLMSKLQGLAKATAEQEAVDLASRVCAAVTRLRDWLLGAAKGDSGPVKLQEMGAELRDRGGRGCLVLVSQIAGLQSAKEVQQLLRMLRGLRRRLIEHGLEGWAVRSSAVNEMDTFLRKMSLVLEEGGQGGYALVVSKAGFGQQGKMAMVSLSGRVAFQQAASGCRSVLLASGTLAPFPLLQRELGFADVPGAEPSVFTTAPVLAEIGQTSISSRLKALAIGSVEGQKLSSTRSFRAQHGPQYLAALGRILATLLPAMPNGKLVFFPSHEQLNDAVAHWSRLGLLSGDRLCGIPALLETSQTSSEAAAQLVMRYRQQAARPEGAALLAVMRGRCAEGADFKDEAARGVVVVGVPFPSLETEVRLKMEYEGRNGSAWYEAEAYRNVSQAAGRLLRHQADYGCLLLLDGRFTGEPPQLSGWLRQELKRSHSTRDVSSSQLEAVKEELTQFFLRNEAAAACAPEKQRGKCGAHASFPSYEDGARQASRSFRKPKGTSDHSDPRTADPPLPHPGEPCAVLTPIVGANLTGSAEVRWYMDALTHRPAENGRSFDAAVKGVQFDRFGAVWFRGVELCPARSLLGARLRTTTPEPSPSGIHWHVQRDVTEFQRLSSDLTWTLVIRQLFLESGEMMLMIPNIVDATYTGPDVTVVPLQNASGRTNPLDAISYDGASSQVNLVKLGTVSPTRIRLDLFASGHGCEEFWYTNVPGTDAPPGVCAGGSYREILVYVDGMLAGACFPFPVIYSGGINPLLWRPLAGIVSFDIPPYEFDLTPFAGLLTDGATHNITVQVWGNNPTGNWFLDPVLLVEHGDGGIVGGKVYGATKAPHVTEVVMNLSNGSTVQRMQGQHEFEVRSILTLEDGREVECNLWADLRANSSNLGLESAQLTFGSFRSQHVSFCGDLSTTVKAEFPLYVYDFFAQDDTSMLLKASVDYTRMLNVSVKAPGSPDYDIRMRNAISSHAVYNRSIKNHSQVNVQTSSGTETFGISTGRRTPCYNKLLFANDGDILADHSRYDCHWPFGLYVCGSAICGRYGRKSTAELVAKALPRPHLRPPRAHLQRRTPLLDHTLRRPARPLQNLSAEGKPRVIYS</sequence>
<keyword evidence="12" id="KW-1185">Reference proteome</keyword>
<dbReference type="GO" id="GO:0006289">
    <property type="term" value="P:nucleotide-excision repair"/>
    <property type="evidence" value="ECO:0007669"/>
    <property type="project" value="TreeGrafter"/>
</dbReference>
<evidence type="ECO:0000256" key="7">
    <source>
        <dbReference type="ARBA" id="ARBA00023014"/>
    </source>
</evidence>
<keyword evidence="5" id="KW-0067">ATP-binding</keyword>
<feature type="region of interest" description="Disordered" evidence="9">
    <location>
        <begin position="1"/>
        <end position="73"/>
    </location>
</feature>
<gene>
    <name evidence="11" type="ORF">EVOR1521_LOCUS8798</name>
</gene>
<dbReference type="GO" id="GO:0005524">
    <property type="term" value="F:ATP binding"/>
    <property type="evidence" value="ECO:0007669"/>
    <property type="project" value="UniProtKB-KW"/>
</dbReference>
<dbReference type="PANTHER" id="PTHR11472:SF47">
    <property type="entry name" value="FANCONI ANEMIA GROUP J PROTEIN"/>
    <property type="match status" value="1"/>
</dbReference>
<dbReference type="InterPro" id="IPR014013">
    <property type="entry name" value="Helic_SF1/SF2_ATP-bd_DinG/Rad3"/>
</dbReference>
<reference evidence="11" key="1">
    <citation type="submission" date="2023-08" db="EMBL/GenBank/DDBJ databases">
        <authorList>
            <person name="Chen Y."/>
            <person name="Shah S."/>
            <person name="Dougan E. K."/>
            <person name="Thang M."/>
            <person name="Chan C."/>
        </authorList>
    </citation>
    <scope>NUCLEOTIDE SEQUENCE</scope>
</reference>
<dbReference type="GO" id="GO:0046872">
    <property type="term" value="F:metal ion binding"/>
    <property type="evidence" value="ECO:0007669"/>
    <property type="project" value="UniProtKB-KW"/>
</dbReference>
<evidence type="ECO:0000256" key="3">
    <source>
        <dbReference type="ARBA" id="ARBA00022801"/>
    </source>
</evidence>
<dbReference type="GO" id="GO:0051536">
    <property type="term" value="F:iron-sulfur cluster binding"/>
    <property type="evidence" value="ECO:0007669"/>
    <property type="project" value="UniProtKB-KW"/>
</dbReference>
<dbReference type="PANTHER" id="PTHR11472">
    <property type="entry name" value="DNA REPAIR DEAD HELICASE RAD3/XP-D SUBFAMILY MEMBER"/>
    <property type="match status" value="1"/>
</dbReference>
<feature type="region of interest" description="Disordered" evidence="9">
    <location>
        <begin position="852"/>
        <end position="896"/>
    </location>
</feature>
<dbReference type="SUPFAM" id="SSF52540">
    <property type="entry name" value="P-loop containing nucleoside triphosphate hydrolases"/>
    <property type="match status" value="2"/>
</dbReference>
<comment type="caution">
    <text evidence="11">The sequence shown here is derived from an EMBL/GenBank/DDBJ whole genome shotgun (WGS) entry which is preliminary data.</text>
</comment>
<evidence type="ECO:0000259" key="10">
    <source>
        <dbReference type="PROSITE" id="PS51193"/>
    </source>
</evidence>
<dbReference type="Proteomes" id="UP001178507">
    <property type="component" value="Unassembled WGS sequence"/>
</dbReference>
<evidence type="ECO:0000313" key="11">
    <source>
        <dbReference type="EMBL" id="CAJ1380988.1"/>
    </source>
</evidence>
<feature type="compositionally biased region" description="Basic and acidic residues" evidence="9">
    <location>
        <begin position="877"/>
        <end position="886"/>
    </location>
</feature>
<dbReference type="Pfam" id="PF12222">
    <property type="entry name" value="PNGaseA"/>
    <property type="match status" value="1"/>
</dbReference>